<keyword evidence="6" id="KW-0695">RNA-directed DNA polymerase</keyword>
<evidence type="ECO:0000256" key="8">
    <source>
        <dbReference type="SAM" id="MobiDB-lite"/>
    </source>
</evidence>
<name>A7EG18_SCLS1</name>
<evidence type="ECO:0000259" key="11">
    <source>
        <dbReference type="Pfam" id="PF17921"/>
    </source>
</evidence>
<feature type="domain" description="Reverse transcriptase RNase H-like" evidence="9">
    <location>
        <begin position="232"/>
        <end position="295"/>
    </location>
</feature>
<feature type="domain" description="Reverse transcriptase/retrotransposon-derived protein RNase H-like" evidence="10">
    <location>
        <begin position="185"/>
        <end position="231"/>
    </location>
</feature>
<organism evidence="12 13">
    <name type="scientific">Sclerotinia sclerotiorum (strain ATCC 18683 / 1980 / Ss-1)</name>
    <name type="common">White mold</name>
    <name type="synonym">Whetzelinia sclerotiorum</name>
    <dbReference type="NCBI Taxonomy" id="665079"/>
    <lineage>
        <taxon>Eukaryota</taxon>
        <taxon>Fungi</taxon>
        <taxon>Dikarya</taxon>
        <taxon>Ascomycota</taxon>
        <taxon>Pezizomycotina</taxon>
        <taxon>Leotiomycetes</taxon>
        <taxon>Helotiales</taxon>
        <taxon>Sclerotiniaceae</taxon>
        <taxon>Sclerotinia</taxon>
    </lineage>
</organism>
<dbReference type="CDD" id="cd09274">
    <property type="entry name" value="RNase_HI_RT_Ty3"/>
    <property type="match status" value="1"/>
</dbReference>
<accession>A7EG18</accession>
<dbReference type="InterPro" id="IPR043128">
    <property type="entry name" value="Rev_trsase/Diguanyl_cyclase"/>
</dbReference>
<dbReference type="GO" id="GO:0003964">
    <property type="term" value="F:RNA-directed DNA polymerase activity"/>
    <property type="evidence" value="ECO:0007669"/>
    <property type="project" value="UniProtKB-KW"/>
</dbReference>
<keyword evidence="13" id="KW-1185">Reference proteome</keyword>
<dbReference type="OMA" id="ELLHECH"/>
<feature type="region of interest" description="Disordered" evidence="8">
    <location>
        <begin position="1"/>
        <end position="22"/>
    </location>
</feature>
<dbReference type="InParanoid" id="A7EG18"/>
<evidence type="ECO:0000256" key="1">
    <source>
        <dbReference type="ARBA" id="ARBA00022679"/>
    </source>
</evidence>
<feature type="domain" description="Integrase zinc-binding" evidence="11">
    <location>
        <begin position="400"/>
        <end position="457"/>
    </location>
</feature>
<dbReference type="FunFam" id="3.30.70.270:FF:000020">
    <property type="entry name" value="Transposon Tf2-6 polyprotein-like Protein"/>
    <property type="match status" value="1"/>
</dbReference>
<evidence type="ECO:0000256" key="4">
    <source>
        <dbReference type="ARBA" id="ARBA00022759"/>
    </source>
</evidence>
<dbReference type="InterPro" id="IPR041588">
    <property type="entry name" value="Integrase_H2C2"/>
</dbReference>
<keyword evidence="7" id="KW-0511">Multifunctional enzyme</keyword>
<evidence type="ECO:0000259" key="9">
    <source>
        <dbReference type="Pfam" id="PF17917"/>
    </source>
</evidence>
<dbReference type="RefSeq" id="XP_001594452.1">
    <property type="nucleotide sequence ID" value="XM_001594402.1"/>
</dbReference>
<evidence type="ECO:0000256" key="3">
    <source>
        <dbReference type="ARBA" id="ARBA00022722"/>
    </source>
</evidence>
<dbReference type="EMBL" id="CH476625">
    <property type="protein sequence ID" value="EDO01784.1"/>
    <property type="molecule type" value="Genomic_DNA"/>
</dbReference>
<proteinExistence type="predicted"/>
<reference evidence="13" key="1">
    <citation type="journal article" date="2011" name="PLoS Genet.">
        <title>Genomic analysis of the necrotrophic fungal pathogens Sclerotinia sclerotiorum and Botrytis cinerea.</title>
        <authorList>
            <person name="Amselem J."/>
            <person name="Cuomo C.A."/>
            <person name="van Kan J.A."/>
            <person name="Viaud M."/>
            <person name="Benito E.P."/>
            <person name="Couloux A."/>
            <person name="Coutinho P.M."/>
            <person name="de Vries R.P."/>
            <person name="Dyer P.S."/>
            <person name="Fillinger S."/>
            <person name="Fournier E."/>
            <person name="Gout L."/>
            <person name="Hahn M."/>
            <person name="Kohn L."/>
            <person name="Lapalu N."/>
            <person name="Plummer K.M."/>
            <person name="Pradier J.M."/>
            <person name="Quevillon E."/>
            <person name="Sharon A."/>
            <person name="Simon A."/>
            <person name="ten Have A."/>
            <person name="Tudzynski B."/>
            <person name="Tudzynski P."/>
            <person name="Wincker P."/>
            <person name="Andrew M."/>
            <person name="Anthouard V."/>
            <person name="Beever R.E."/>
            <person name="Beffa R."/>
            <person name="Benoit I."/>
            <person name="Bouzid O."/>
            <person name="Brault B."/>
            <person name="Chen Z."/>
            <person name="Choquer M."/>
            <person name="Collemare J."/>
            <person name="Cotton P."/>
            <person name="Danchin E.G."/>
            <person name="Da Silva C."/>
            <person name="Gautier A."/>
            <person name="Giraud C."/>
            <person name="Giraud T."/>
            <person name="Gonzalez C."/>
            <person name="Grossetete S."/>
            <person name="Guldener U."/>
            <person name="Henrissat B."/>
            <person name="Howlett B.J."/>
            <person name="Kodira C."/>
            <person name="Kretschmer M."/>
            <person name="Lappartient A."/>
            <person name="Leroch M."/>
            <person name="Levis C."/>
            <person name="Mauceli E."/>
            <person name="Neuveglise C."/>
            <person name="Oeser B."/>
            <person name="Pearson M."/>
            <person name="Poulain J."/>
            <person name="Poussereau N."/>
            <person name="Quesneville H."/>
            <person name="Rascle C."/>
            <person name="Schumacher J."/>
            <person name="Segurens B."/>
            <person name="Sexton A."/>
            <person name="Silva E."/>
            <person name="Sirven C."/>
            <person name="Soanes D.M."/>
            <person name="Talbot N.J."/>
            <person name="Templeton M."/>
            <person name="Yandava C."/>
            <person name="Yarden O."/>
            <person name="Zeng Q."/>
            <person name="Rollins J.A."/>
            <person name="Lebrun M.H."/>
            <person name="Dickman M."/>
        </authorList>
    </citation>
    <scope>NUCLEOTIDE SEQUENCE [LARGE SCALE GENOMIC DNA]</scope>
    <source>
        <strain evidence="13">ATCC 18683 / 1980 / Ss-1</strain>
    </source>
</reference>
<evidence type="ECO:0000313" key="12">
    <source>
        <dbReference type="EMBL" id="EDO01784.1"/>
    </source>
</evidence>
<sequence length="498" mass="58667">MKEDEPPVQMKNEQKKLLETTSIEKQDETPIPVQYQKYKKLFEERKGYKALSEYKPWDHEIVLEEGKMSPFGPIYPISASNLRTLRDYIGDFDLRNGFHLIRMKEGEEWKTVFRTRYGLYEYQVMPFGLTNASATFIEWEPPTNVKEVQSFLGFANFYRRFIKNYSKIAAPMTEIIKKSQGEFRWTETAQEAFERFKEAFAEELVLRAFDPELPIIVETDSSDYTIGAMLTKLNYKIYDKELLAIVDAFREWRVYLKGSKYTVQVYTDHKNLVYFTTTKELNRWQVRWSEIMAAYNFRISYVKGNENARADTLNRKPEYLQNKTHESHTILKQDGDTLVHNKPQLAATSGINYDTIKDIIKTEYSTDTTAKRILAIPDNPEREFTIEDGFIHFYSKLYIPSNLAKDYVIKQYELPAHRHQGIARTFARIRKKVYFPKMRTIVENVVENCNTYIRNKAAQHTPYSQLKTPELPTQPWKSIAWDFVVKLSLSKDPVTQKD</sequence>
<gene>
    <name evidence="12" type="ORF">SS1G_04259</name>
</gene>
<evidence type="ECO:0000259" key="10">
    <source>
        <dbReference type="Pfam" id="PF17919"/>
    </source>
</evidence>
<dbReference type="Proteomes" id="UP000001312">
    <property type="component" value="Unassembled WGS sequence"/>
</dbReference>
<keyword evidence="1" id="KW-0808">Transferase</keyword>
<keyword evidence="4" id="KW-0255">Endonuclease</keyword>
<dbReference type="PANTHER" id="PTHR37984:SF5">
    <property type="entry name" value="PROTEIN NYNRIN-LIKE"/>
    <property type="match status" value="1"/>
</dbReference>
<dbReference type="InterPro" id="IPR041373">
    <property type="entry name" value="RT_RNaseH"/>
</dbReference>
<feature type="compositionally biased region" description="Basic and acidic residues" evidence="8">
    <location>
        <begin position="12"/>
        <end position="22"/>
    </location>
</feature>
<dbReference type="STRING" id="665079.A7EG18"/>
<evidence type="ECO:0000256" key="2">
    <source>
        <dbReference type="ARBA" id="ARBA00022695"/>
    </source>
</evidence>
<dbReference type="InterPro" id="IPR041577">
    <property type="entry name" value="RT_RNaseH_2"/>
</dbReference>
<dbReference type="Gene3D" id="1.10.340.70">
    <property type="match status" value="1"/>
</dbReference>
<dbReference type="GO" id="GO:0004519">
    <property type="term" value="F:endonuclease activity"/>
    <property type="evidence" value="ECO:0007669"/>
    <property type="project" value="UniProtKB-KW"/>
</dbReference>
<dbReference type="KEGG" id="ssl:SS1G_04259"/>
<dbReference type="FunFam" id="1.10.340.70:FF:000012">
    <property type="entry name" value="Protein CBR-NOL-10"/>
    <property type="match status" value="1"/>
</dbReference>
<dbReference type="InterPro" id="IPR043502">
    <property type="entry name" value="DNA/RNA_pol_sf"/>
</dbReference>
<dbReference type="eggNOG" id="KOG0017">
    <property type="taxonomic scope" value="Eukaryota"/>
</dbReference>
<dbReference type="Pfam" id="PF17917">
    <property type="entry name" value="RT_RNaseH"/>
    <property type="match status" value="1"/>
</dbReference>
<keyword evidence="2" id="KW-0548">Nucleotidyltransferase</keyword>
<evidence type="ECO:0000256" key="5">
    <source>
        <dbReference type="ARBA" id="ARBA00022801"/>
    </source>
</evidence>
<evidence type="ECO:0000313" key="13">
    <source>
        <dbReference type="Proteomes" id="UP000001312"/>
    </source>
</evidence>
<protein>
    <recommendedName>
        <fullName evidence="14">Reverse transcriptase RNase H-like domain-containing protein</fullName>
    </recommendedName>
</protein>
<evidence type="ECO:0000256" key="6">
    <source>
        <dbReference type="ARBA" id="ARBA00022918"/>
    </source>
</evidence>
<evidence type="ECO:0000256" key="7">
    <source>
        <dbReference type="ARBA" id="ARBA00023268"/>
    </source>
</evidence>
<dbReference type="GO" id="GO:0016787">
    <property type="term" value="F:hydrolase activity"/>
    <property type="evidence" value="ECO:0007669"/>
    <property type="project" value="UniProtKB-KW"/>
</dbReference>
<dbReference type="Pfam" id="PF17921">
    <property type="entry name" value="Integrase_H2C2"/>
    <property type="match status" value="1"/>
</dbReference>
<dbReference type="HOGENOM" id="CLU_000384_33_2_1"/>
<dbReference type="Pfam" id="PF17919">
    <property type="entry name" value="RT_RNaseH_2"/>
    <property type="match status" value="1"/>
</dbReference>
<dbReference type="Gene3D" id="3.30.70.270">
    <property type="match status" value="2"/>
</dbReference>
<dbReference type="PANTHER" id="PTHR37984">
    <property type="entry name" value="PROTEIN CBG26694"/>
    <property type="match status" value="1"/>
</dbReference>
<dbReference type="SUPFAM" id="SSF56672">
    <property type="entry name" value="DNA/RNA polymerases"/>
    <property type="match status" value="1"/>
</dbReference>
<dbReference type="AlphaFoldDB" id="A7EG18"/>
<dbReference type="InterPro" id="IPR050951">
    <property type="entry name" value="Retrovirus_Pol_polyprotein"/>
</dbReference>
<keyword evidence="3" id="KW-0540">Nuclease</keyword>
<evidence type="ECO:0008006" key="14">
    <source>
        <dbReference type="Google" id="ProtNLM"/>
    </source>
</evidence>
<dbReference type="GeneID" id="5491000"/>
<keyword evidence="5" id="KW-0378">Hydrolase</keyword>
<dbReference type="Gene3D" id="3.10.10.10">
    <property type="entry name" value="HIV Type 1 Reverse Transcriptase, subunit A, domain 1"/>
    <property type="match status" value="1"/>
</dbReference>